<gene>
    <name evidence="3" type="ORF">Ctob_010026</name>
</gene>
<proteinExistence type="predicted"/>
<accession>A0A0M0KB47</accession>
<dbReference type="Proteomes" id="UP000037460">
    <property type="component" value="Unassembled WGS sequence"/>
</dbReference>
<evidence type="ECO:0000313" key="4">
    <source>
        <dbReference type="Proteomes" id="UP000037460"/>
    </source>
</evidence>
<dbReference type="InterPro" id="IPR011047">
    <property type="entry name" value="Quinoprotein_ADH-like_sf"/>
</dbReference>
<reference evidence="4" key="1">
    <citation type="journal article" date="2015" name="PLoS Genet.">
        <title>Genome Sequence and Transcriptome Analyses of Chrysochromulina tobin: Metabolic Tools for Enhanced Algal Fitness in the Prominent Order Prymnesiales (Haptophyceae).</title>
        <authorList>
            <person name="Hovde B.T."/>
            <person name="Deodato C.R."/>
            <person name="Hunsperger H.M."/>
            <person name="Ryken S.A."/>
            <person name="Yost W."/>
            <person name="Jha R.K."/>
            <person name="Patterson J."/>
            <person name="Monnat R.J. Jr."/>
            <person name="Barlow S.B."/>
            <person name="Starkenburg S.R."/>
            <person name="Cattolico R.A."/>
        </authorList>
    </citation>
    <scope>NUCLEOTIDE SEQUENCE</scope>
    <source>
        <strain evidence="4">CCMP291</strain>
    </source>
</reference>
<feature type="transmembrane region" description="Helical" evidence="1">
    <location>
        <begin position="352"/>
        <end position="376"/>
    </location>
</feature>
<dbReference type="PROSITE" id="PS50222">
    <property type="entry name" value="EF_HAND_2"/>
    <property type="match status" value="1"/>
</dbReference>
<name>A0A0M0KB47_9EUKA</name>
<dbReference type="AlphaFoldDB" id="A0A0M0KB47"/>
<keyword evidence="1" id="KW-0812">Transmembrane</keyword>
<organism evidence="3 4">
    <name type="scientific">Chrysochromulina tobinii</name>
    <dbReference type="NCBI Taxonomy" id="1460289"/>
    <lineage>
        <taxon>Eukaryota</taxon>
        <taxon>Haptista</taxon>
        <taxon>Haptophyta</taxon>
        <taxon>Prymnesiophyceae</taxon>
        <taxon>Prymnesiales</taxon>
        <taxon>Chrysochromulinaceae</taxon>
        <taxon>Chrysochromulina</taxon>
    </lineage>
</organism>
<evidence type="ECO:0000256" key="1">
    <source>
        <dbReference type="SAM" id="Phobius"/>
    </source>
</evidence>
<evidence type="ECO:0000313" key="3">
    <source>
        <dbReference type="EMBL" id="KOO35643.1"/>
    </source>
</evidence>
<keyword evidence="1" id="KW-1133">Transmembrane helix</keyword>
<dbReference type="GO" id="GO:0005509">
    <property type="term" value="F:calcium ion binding"/>
    <property type="evidence" value="ECO:0007669"/>
    <property type="project" value="InterPro"/>
</dbReference>
<protein>
    <recommendedName>
        <fullName evidence="2">EF-hand domain-containing protein</fullName>
    </recommendedName>
</protein>
<feature type="domain" description="EF-hand" evidence="2">
    <location>
        <begin position="32"/>
        <end position="68"/>
    </location>
</feature>
<evidence type="ECO:0000259" key="2">
    <source>
        <dbReference type="PROSITE" id="PS50222"/>
    </source>
</evidence>
<dbReference type="OrthoDB" id="10480311at2759"/>
<dbReference type="SUPFAM" id="SSF50998">
    <property type="entry name" value="Quinoprotein alcohol dehydrogenase-like"/>
    <property type="match status" value="1"/>
</dbReference>
<dbReference type="InterPro" id="IPR002048">
    <property type="entry name" value="EF_hand_dom"/>
</dbReference>
<keyword evidence="4" id="KW-1185">Reference proteome</keyword>
<keyword evidence="1" id="KW-0472">Membrane</keyword>
<sequence>MEQFEELLVGVRIDTDMAPGYMTSDPNGPYLMTKQKVRELFFKADTNKDGFVSLSESMAQGVRFMLTENTPDGKVTTMPELPGGGKWAEVGEVTIVKPQGSVQPSASEGEWKHIHVAEAKAEGGNLKRIFEAEGGDLNLQENGIYVAPGAKVIYDQQTHDLMARKGSRKVIEDNINVAPGGRVVYDKQTLESMTRGKSGQAHCTVEDLKAACALVDVEASTDESWHVARAGTLYTLVAKHDKTATASKLLGLCGSLDKVLAAQHGEVVASDVEKAQAEFEAKRYKNAEEIMNEIENDPDDSDTEDLRKVVELLMRPYPEFLGSVRIGIRRLVVRPFSKHLLRLMSRHNAIELIDFFYFLSPFGFAFLMGFLIYPVAFPATLVPRQVVQELPHTVRQMIGNAPDEQVRRQLAQWKAESDSFSIHNNATKRVTLPSAPMPLAGKVLFHVSDDEAIYDTTTFSYGDGSLDPVPFIAASLGDNGGPEAAVDVYNANSSTVVWSASGQGYISASAENITASALCAVGADAAQCTVTATVTSTGFKLWETVIRNVGATAIGVSPDGQVVSVAVTYALPPYPAQTGFHGQMYEWDAATGGLLGVWNADNTTFGDSNIRAFISTTNLFAAVVSGTKEVAVAVIKRSTGTLLWQDKFDFSTSTLCFSRDGAVMGYGFETFDLFHVSKDGASYDQVASLNGPAPGAAFAAACSVQTIQADELIRAHPRSSEVIGGHQRSSEPAGEASHTLAIGWTALTYTQVTVMLHDVKAPMTPLWTYPYPSDAGSTVQNLPSAMAASEDGKHFVVATWGGSAGVSPQIAVFGVQAAEPLFTMVTSGSMVTADIKSMDDGRVYAVAAGKHVHCNLFGSGGDMYSIQAK</sequence>
<dbReference type="EMBL" id="JWZX01000797">
    <property type="protein sequence ID" value="KOO35643.1"/>
    <property type="molecule type" value="Genomic_DNA"/>
</dbReference>
<comment type="caution">
    <text evidence="3">The sequence shown here is derived from an EMBL/GenBank/DDBJ whole genome shotgun (WGS) entry which is preliminary data.</text>
</comment>